<gene>
    <name evidence="1" type="ORF">SAMN05444001_10758</name>
</gene>
<proteinExistence type="predicted"/>
<accession>A0A8G2BVZ3</accession>
<dbReference type="EMBL" id="FNVS01000007">
    <property type="protein sequence ID" value="SEF80018.1"/>
    <property type="molecule type" value="Genomic_DNA"/>
</dbReference>
<protein>
    <submittedName>
        <fullName evidence="1">Uncharacterized protein</fullName>
    </submittedName>
</protein>
<evidence type="ECO:0000313" key="2">
    <source>
        <dbReference type="Proteomes" id="UP000236725"/>
    </source>
</evidence>
<comment type="caution">
    <text evidence="1">The sequence shown here is derived from an EMBL/GenBank/DDBJ whole genome shotgun (WGS) entry which is preliminary data.</text>
</comment>
<dbReference type="Proteomes" id="UP000236725">
    <property type="component" value="Unassembled WGS sequence"/>
</dbReference>
<evidence type="ECO:0000313" key="1">
    <source>
        <dbReference type="EMBL" id="SEF80018.1"/>
    </source>
</evidence>
<name>A0A8G2BVZ3_9BACT</name>
<reference evidence="1 2" key="1">
    <citation type="submission" date="2016-10" db="EMBL/GenBank/DDBJ databases">
        <authorList>
            <person name="Varghese N."/>
            <person name="Submissions S."/>
        </authorList>
    </citation>
    <scope>NUCLEOTIDE SEQUENCE [LARGE SCALE GENOMIC DNA]</scope>
    <source>
        <strain evidence="1 2">DSM 29073</strain>
    </source>
</reference>
<dbReference type="AlphaFoldDB" id="A0A8G2BVZ3"/>
<keyword evidence="2" id="KW-1185">Reference proteome</keyword>
<sequence>MGHEVFIRDVSVLGFPSYYVFIPNVSIFGRKTYEDASNTMTLLDTIEQDAIEDLFFPTSKFIDDKSIIRKLLNAIAPNREDTFKDVMMQEVLKLKFDPSFYWSKIPVSFFLTLFCFVLEEYTNAKKYLKLYIEETGNEEDDYYLKILSYFNLLEKGDNEKILNEIPDEILQDFSSTKNIFSNITLPNCPNCEDCLLKDNCQTRPNFNIALKLNNKMDRTLNQSNLRVLFESEI</sequence>
<organism evidence="1 2">
    <name type="scientific">Parabacteroides chinchillae</name>
    <dbReference type="NCBI Taxonomy" id="871327"/>
    <lineage>
        <taxon>Bacteria</taxon>
        <taxon>Pseudomonadati</taxon>
        <taxon>Bacteroidota</taxon>
        <taxon>Bacteroidia</taxon>
        <taxon>Bacteroidales</taxon>
        <taxon>Tannerellaceae</taxon>
        <taxon>Parabacteroides</taxon>
    </lineage>
</organism>
<dbReference type="RefSeq" id="WP_103983105.1">
    <property type="nucleotide sequence ID" value="NZ_FNVS01000007.1"/>
</dbReference>